<name>A0A923I0F4_9BURK</name>
<dbReference type="Pfam" id="PF03358">
    <property type="entry name" value="FMN_red"/>
    <property type="match status" value="1"/>
</dbReference>
<dbReference type="EC" id="1.5.1.38" evidence="6"/>
<gene>
    <name evidence="6" type="primary">ssuE</name>
    <name evidence="6" type="ORF">H8K47_01910</name>
</gene>
<dbReference type="PANTHER" id="PTHR43408">
    <property type="entry name" value="FMN REDUCTASE (NADPH)"/>
    <property type="match status" value="1"/>
</dbReference>
<evidence type="ECO:0000259" key="5">
    <source>
        <dbReference type="Pfam" id="PF03358"/>
    </source>
</evidence>
<feature type="domain" description="NADPH-dependent FMN reductase-like" evidence="5">
    <location>
        <begin position="1"/>
        <end position="140"/>
    </location>
</feature>
<dbReference type="Gene3D" id="3.40.50.360">
    <property type="match status" value="1"/>
</dbReference>
<dbReference type="InterPro" id="IPR051814">
    <property type="entry name" value="NAD(P)H-dep_FMN_reductase"/>
</dbReference>
<evidence type="ECO:0000256" key="2">
    <source>
        <dbReference type="ARBA" id="ARBA00022630"/>
    </source>
</evidence>
<evidence type="ECO:0000256" key="4">
    <source>
        <dbReference type="ARBA" id="ARBA00023002"/>
    </source>
</evidence>
<dbReference type="EMBL" id="JACOGG010000002">
    <property type="protein sequence ID" value="MBC3934105.1"/>
    <property type="molecule type" value="Genomic_DNA"/>
</dbReference>
<comment type="caution">
    <text evidence="6">The sequence shown here is derived from an EMBL/GenBank/DDBJ whole genome shotgun (WGS) entry which is preliminary data.</text>
</comment>
<dbReference type="GO" id="GO:0046306">
    <property type="term" value="P:alkanesulfonate catabolic process"/>
    <property type="evidence" value="ECO:0007669"/>
    <property type="project" value="InterPro"/>
</dbReference>
<reference evidence="6" key="1">
    <citation type="submission" date="2020-08" db="EMBL/GenBank/DDBJ databases">
        <title>Novel species isolated from subtropical streams in China.</title>
        <authorList>
            <person name="Lu H."/>
        </authorList>
    </citation>
    <scope>NUCLEOTIDE SEQUENCE</scope>
    <source>
        <strain evidence="6">CY7W</strain>
    </source>
</reference>
<evidence type="ECO:0000313" key="7">
    <source>
        <dbReference type="Proteomes" id="UP000612361"/>
    </source>
</evidence>
<evidence type="ECO:0000256" key="1">
    <source>
        <dbReference type="ARBA" id="ARBA00005990"/>
    </source>
</evidence>
<sequence length="198" mass="21634">MSVLLLSGSPVTPSRSARLLDYVGEKLKAYGQRTVSVPIRELPVQAIFNADFSDPELLAARQLLAKAEAVVIATPIYKASYSGLLKSFLDVLPQDGLAGKVILPIATAGSQSHMLALDYSLRPILASLSARYILPSIYATDAQIQWHETEGLQIDPAIAERVNHGVELLHETLESMRQYHLSRLASRSAIAPEMRCRA</sequence>
<dbReference type="PANTHER" id="PTHR43408:SF1">
    <property type="entry name" value="FMN REDUCTASE (NADPH)"/>
    <property type="match status" value="1"/>
</dbReference>
<keyword evidence="2" id="KW-0285">Flavoprotein</keyword>
<evidence type="ECO:0000256" key="3">
    <source>
        <dbReference type="ARBA" id="ARBA00022643"/>
    </source>
</evidence>
<dbReference type="NCBIfam" id="TIGR03567">
    <property type="entry name" value="FMN_reduc_SsuE"/>
    <property type="match status" value="1"/>
</dbReference>
<dbReference type="SUPFAM" id="SSF52218">
    <property type="entry name" value="Flavoproteins"/>
    <property type="match status" value="1"/>
</dbReference>
<comment type="similarity">
    <text evidence="1">Belongs to the SsuE family.</text>
</comment>
<dbReference type="AlphaFoldDB" id="A0A923I0F4"/>
<dbReference type="GO" id="GO:0052873">
    <property type="term" value="F:FMN reductase (NADPH) activity"/>
    <property type="evidence" value="ECO:0007669"/>
    <property type="project" value="UniProtKB-EC"/>
</dbReference>
<accession>A0A923I0F4</accession>
<proteinExistence type="inferred from homology"/>
<dbReference type="RefSeq" id="WP_186879744.1">
    <property type="nucleotide sequence ID" value="NZ_JACOGG010000002.1"/>
</dbReference>
<organism evidence="6 7">
    <name type="scientific">Undibacterium rugosum</name>
    <dbReference type="NCBI Taxonomy" id="2762291"/>
    <lineage>
        <taxon>Bacteria</taxon>
        <taxon>Pseudomonadati</taxon>
        <taxon>Pseudomonadota</taxon>
        <taxon>Betaproteobacteria</taxon>
        <taxon>Burkholderiales</taxon>
        <taxon>Oxalobacteraceae</taxon>
        <taxon>Undibacterium</taxon>
    </lineage>
</organism>
<evidence type="ECO:0000313" key="6">
    <source>
        <dbReference type="EMBL" id="MBC3934105.1"/>
    </source>
</evidence>
<keyword evidence="7" id="KW-1185">Reference proteome</keyword>
<keyword evidence="4 6" id="KW-0560">Oxidoreductase</keyword>
<dbReference type="InterPro" id="IPR020048">
    <property type="entry name" value="NADPH-dep_FMN_reduc_SsuE"/>
</dbReference>
<dbReference type="InterPro" id="IPR029039">
    <property type="entry name" value="Flavoprotein-like_sf"/>
</dbReference>
<dbReference type="Proteomes" id="UP000612361">
    <property type="component" value="Unassembled WGS sequence"/>
</dbReference>
<keyword evidence="3" id="KW-0288">FMN</keyword>
<protein>
    <submittedName>
        <fullName evidence="6">NADPH-dependent FMN reductase</fullName>
        <ecNumber evidence="6">1.5.1.38</ecNumber>
    </submittedName>
</protein>
<dbReference type="InterPro" id="IPR005025">
    <property type="entry name" value="FMN_Rdtase-like_dom"/>
</dbReference>